<organism evidence="4">
    <name type="scientific">Mesocestoides corti</name>
    <name type="common">Flatworm</name>
    <dbReference type="NCBI Taxonomy" id="53468"/>
    <lineage>
        <taxon>Eukaryota</taxon>
        <taxon>Metazoa</taxon>
        <taxon>Spiralia</taxon>
        <taxon>Lophotrochozoa</taxon>
        <taxon>Platyhelminthes</taxon>
        <taxon>Cestoda</taxon>
        <taxon>Eucestoda</taxon>
        <taxon>Cyclophyllidea</taxon>
        <taxon>Mesocestoididae</taxon>
        <taxon>Mesocestoides</taxon>
    </lineage>
</organism>
<sequence>MGFVLVTRSAIFFGRQTQRQFLRFASDFNPIFSTDVNQVSLLGSVASTGITVDKSQNGQQVATFNLLTRARYRSADRYMMKLVYHRIHVFDKPLIERIKNIAQGDRVFVLGCLTSFKKSSNDWMQCITAQNVILHADAGKPPQQLEEEEADGDGNEDAEESI</sequence>
<reference evidence="4" key="1">
    <citation type="submission" date="2019-11" db="UniProtKB">
        <authorList>
            <consortium name="WormBaseParasite"/>
        </authorList>
    </citation>
    <scope>IDENTIFICATION</scope>
</reference>
<name>A0A5K3EYG2_MESCO</name>
<dbReference type="SUPFAM" id="SSF50249">
    <property type="entry name" value="Nucleic acid-binding proteins"/>
    <property type="match status" value="1"/>
</dbReference>
<evidence type="ECO:0000256" key="1">
    <source>
        <dbReference type="ARBA" id="ARBA00023125"/>
    </source>
</evidence>
<evidence type="ECO:0000256" key="2">
    <source>
        <dbReference type="PROSITE-ProRule" id="PRU00252"/>
    </source>
</evidence>
<dbReference type="PROSITE" id="PS50935">
    <property type="entry name" value="SSB"/>
    <property type="match status" value="1"/>
</dbReference>
<dbReference type="GO" id="GO:0003697">
    <property type="term" value="F:single-stranded DNA binding"/>
    <property type="evidence" value="ECO:0007669"/>
    <property type="project" value="InterPro"/>
</dbReference>
<keyword evidence="1 2" id="KW-0238">DNA-binding</keyword>
<feature type="compositionally biased region" description="Acidic residues" evidence="3">
    <location>
        <begin position="145"/>
        <end position="162"/>
    </location>
</feature>
<dbReference type="AlphaFoldDB" id="A0A5K3EYG2"/>
<dbReference type="Pfam" id="PF00436">
    <property type="entry name" value="SSB"/>
    <property type="match status" value="1"/>
</dbReference>
<evidence type="ECO:0000256" key="3">
    <source>
        <dbReference type="SAM" id="MobiDB-lite"/>
    </source>
</evidence>
<dbReference type="Gene3D" id="2.40.50.140">
    <property type="entry name" value="Nucleic acid-binding proteins"/>
    <property type="match status" value="1"/>
</dbReference>
<accession>A0A5K3EYG2</accession>
<evidence type="ECO:0000313" key="4">
    <source>
        <dbReference type="WBParaSite" id="MCU_003497-RA"/>
    </source>
</evidence>
<feature type="region of interest" description="Disordered" evidence="3">
    <location>
        <begin position="138"/>
        <end position="162"/>
    </location>
</feature>
<dbReference type="InterPro" id="IPR000424">
    <property type="entry name" value="Primosome_PriB/ssb"/>
</dbReference>
<dbReference type="InterPro" id="IPR012340">
    <property type="entry name" value="NA-bd_OB-fold"/>
</dbReference>
<protein>
    <submittedName>
        <fullName evidence="4">Single-strand binding protein</fullName>
    </submittedName>
</protein>
<dbReference type="WBParaSite" id="MCU_003497-RA">
    <property type="protein sequence ID" value="MCU_003497-RA"/>
    <property type="gene ID" value="MCU_003497"/>
</dbReference>
<proteinExistence type="predicted"/>